<keyword evidence="3" id="KW-1185">Reference proteome</keyword>
<feature type="domain" description="Transglutaminase-like" evidence="1">
    <location>
        <begin position="76"/>
        <end position="140"/>
    </location>
</feature>
<dbReference type="SUPFAM" id="SSF54001">
    <property type="entry name" value="Cysteine proteinases"/>
    <property type="match status" value="1"/>
</dbReference>
<dbReference type="PANTHER" id="PTHR33490:SF3">
    <property type="entry name" value="CONSERVED INTEGRAL MEMBRANE PROTEIN"/>
    <property type="match status" value="1"/>
</dbReference>
<name>A0ABY0ILR8_9RHOO</name>
<dbReference type="PANTHER" id="PTHR33490">
    <property type="entry name" value="BLR5614 PROTEIN-RELATED"/>
    <property type="match status" value="1"/>
</dbReference>
<comment type="caution">
    <text evidence="2">The sequence shown here is derived from an EMBL/GenBank/DDBJ whole genome shotgun (WGS) entry which is preliminary data.</text>
</comment>
<reference evidence="2 3" key="1">
    <citation type="submission" date="2019-02" db="EMBL/GenBank/DDBJ databases">
        <title>Genomic Encyclopedia of Type Strains, Phase IV (KMG-IV): sequencing the most valuable type-strain genomes for metagenomic binning, comparative biology and taxonomic classification.</title>
        <authorList>
            <person name="Goeker M."/>
        </authorList>
    </citation>
    <scope>NUCLEOTIDE SEQUENCE [LARGE SCALE GENOMIC DNA]</scope>
    <source>
        <strain evidence="2 3">DSM 21223</strain>
    </source>
</reference>
<sequence length="214" mass="23640">MTTYPPQFAPYLAASPIVAADHPEIRRLAAELQAAGDGSPTDTARRCFEYVRDQIRHSWDYRADAHNPLTCAAPQVLAERTGYCYAKSHLLAALLRANGLPAALCYQRLTLEPGGERYCLHGLNAVYLPGHSWYRLDPRGNKPGVETRFTPPSEQLAFALDYQGELDFPGLYPEPVAAIQDLLQRCASVQEAMDQLPDATALPPAPLNLPLKER</sequence>
<dbReference type="RefSeq" id="WP_130459425.1">
    <property type="nucleotide sequence ID" value="NZ_SHKM01000002.1"/>
</dbReference>
<dbReference type="SMART" id="SM00460">
    <property type="entry name" value="TGc"/>
    <property type="match status" value="1"/>
</dbReference>
<proteinExistence type="predicted"/>
<dbReference type="Gene3D" id="3.10.620.30">
    <property type="match status" value="1"/>
</dbReference>
<dbReference type="InterPro" id="IPR038765">
    <property type="entry name" value="Papain-like_cys_pep_sf"/>
</dbReference>
<dbReference type="InterPro" id="IPR002931">
    <property type="entry name" value="Transglutaminase-like"/>
</dbReference>
<evidence type="ECO:0000259" key="1">
    <source>
        <dbReference type="SMART" id="SM00460"/>
    </source>
</evidence>
<dbReference type="EMBL" id="SHKM01000002">
    <property type="protein sequence ID" value="RZT76138.1"/>
    <property type="molecule type" value="Genomic_DNA"/>
</dbReference>
<organism evidence="2 3">
    <name type="scientific">Azospira oryzae</name>
    <dbReference type="NCBI Taxonomy" id="146939"/>
    <lineage>
        <taxon>Bacteria</taxon>
        <taxon>Pseudomonadati</taxon>
        <taxon>Pseudomonadota</taxon>
        <taxon>Betaproteobacteria</taxon>
        <taxon>Rhodocyclales</taxon>
        <taxon>Rhodocyclaceae</taxon>
        <taxon>Azospira</taxon>
    </lineage>
</organism>
<evidence type="ECO:0000313" key="2">
    <source>
        <dbReference type="EMBL" id="RZT76138.1"/>
    </source>
</evidence>
<dbReference type="Pfam" id="PF01841">
    <property type="entry name" value="Transglut_core"/>
    <property type="match status" value="1"/>
</dbReference>
<accession>A0ABY0ILR8</accession>
<dbReference type="Proteomes" id="UP000292136">
    <property type="component" value="Unassembled WGS sequence"/>
</dbReference>
<gene>
    <name evidence="2" type="ORF">EV678_2010</name>
</gene>
<evidence type="ECO:0000313" key="3">
    <source>
        <dbReference type="Proteomes" id="UP000292136"/>
    </source>
</evidence>
<protein>
    <submittedName>
        <fullName evidence="2">Transglutaminase superfamily protein</fullName>
    </submittedName>
</protein>